<organism evidence="2 3">
    <name type="scientific">Iris pallida</name>
    <name type="common">Sweet iris</name>
    <dbReference type="NCBI Taxonomy" id="29817"/>
    <lineage>
        <taxon>Eukaryota</taxon>
        <taxon>Viridiplantae</taxon>
        <taxon>Streptophyta</taxon>
        <taxon>Embryophyta</taxon>
        <taxon>Tracheophyta</taxon>
        <taxon>Spermatophyta</taxon>
        <taxon>Magnoliopsida</taxon>
        <taxon>Liliopsida</taxon>
        <taxon>Asparagales</taxon>
        <taxon>Iridaceae</taxon>
        <taxon>Iridoideae</taxon>
        <taxon>Irideae</taxon>
        <taxon>Iris</taxon>
    </lineage>
</organism>
<accession>A0AAX6E917</accession>
<reference evidence="2" key="1">
    <citation type="journal article" date="2023" name="GigaByte">
        <title>Genome assembly of the bearded iris, Iris pallida Lam.</title>
        <authorList>
            <person name="Bruccoleri R.E."/>
            <person name="Oakeley E.J."/>
            <person name="Faust A.M.E."/>
            <person name="Altorfer M."/>
            <person name="Dessus-Babus S."/>
            <person name="Burckhardt D."/>
            <person name="Oertli M."/>
            <person name="Naumann U."/>
            <person name="Petersen F."/>
            <person name="Wong J."/>
        </authorList>
    </citation>
    <scope>NUCLEOTIDE SEQUENCE</scope>
    <source>
        <strain evidence="2">GSM-AAB239-AS_SAM_17_03QT</strain>
    </source>
</reference>
<name>A0AAX6E917_IRIPA</name>
<protein>
    <submittedName>
        <fullName evidence="2">Uncharacterized protein</fullName>
    </submittedName>
</protein>
<dbReference type="EMBL" id="JANAVB010038763">
    <property type="protein sequence ID" value="KAJ6800430.1"/>
    <property type="molecule type" value="Genomic_DNA"/>
</dbReference>
<keyword evidence="3" id="KW-1185">Reference proteome</keyword>
<reference evidence="2" key="2">
    <citation type="submission" date="2023-04" db="EMBL/GenBank/DDBJ databases">
        <authorList>
            <person name="Bruccoleri R.E."/>
            <person name="Oakeley E.J."/>
            <person name="Faust A.-M."/>
            <person name="Dessus-Babus S."/>
            <person name="Altorfer M."/>
            <person name="Burckhardt D."/>
            <person name="Oertli M."/>
            <person name="Naumann U."/>
            <person name="Petersen F."/>
            <person name="Wong J."/>
        </authorList>
    </citation>
    <scope>NUCLEOTIDE SEQUENCE</scope>
    <source>
        <strain evidence="2">GSM-AAB239-AS_SAM_17_03QT</strain>
        <tissue evidence="2">Leaf</tissue>
    </source>
</reference>
<feature type="region of interest" description="Disordered" evidence="1">
    <location>
        <begin position="1"/>
        <end position="72"/>
    </location>
</feature>
<comment type="caution">
    <text evidence="2">The sequence shown here is derived from an EMBL/GenBank/DDBJ whole genome shotgun (WGS) entry which is preliminary data.</text>
</comment>
<sequence length="103" mass="11118">MQGSQGRARKRLGHGRYGDPGTAHASFGGVCQIQTAAEGPQGWHGDRPPDLGSGAATQQYPGHGGRLHDDAGMVGTRRRRRFRFSSVYGVCWDVRVGLSARTR</sequence>
<evidence type="ECO:0000256" key="1">
    <source>
        <dbReference type="SAM" id="MobiDB-lite"/>
    </source>
</evidence>
<evidence type="ECO:0000313" key="2">
    <source>
        <dbReference type="EMBL" id="KAJ6800430.1"/>
    </source>
</evidence>
<evidence type="ECO:0000313" key="3">
    <source>
        <dbReference type="Proteomes" id="UP001140949"/>
    </source>
</evidence>
<gene>
    <name evidence="2" type="ORF">M6B38_109965</name>
</gene>
<dbReference type="AlphaFoldDB" id="A0AAX6E917"/>
<dbReference type="Proteomes" id="UP001140949">
    <property type="component" value="Unassembled WGS sequence"/>
</dbReference>
<proteinExistence type="predicted"/>